<dbReference type="GO" id="GO:0005634">
    <property type="term" value="C:nucleus"/>
    <property type="evidence" value="ECO:0007669"/>
    <property type="project" value="UniProtKB-SubCell"/>
</dbReference>
<keyword evidence="4" id="KW-0489">Methyltransferase</keyword>
<feature type="compositionally biased region" description="Pro residues" evidence="9">
    <location>
        <begin position="74"/>
        <end position="85"/>
    </location>
</feature>
<dbReference type="InterPro" id="IPR046341">
    <property type="entry name" value="SET_dom_sf"/>
</dbReference>
<organism evidence="11 12">
    <name type="scientific">Moesziomyces aphidis</name>
    <name type="common">Pseudozyma aphidis</name>
    <dbReference type="NCBI Taxonomy" id="84754"/>
    <lineage>
        <taxon>Eukaryota</taxon>
        <taxon>Fungi</taxon>
        <taxon>Dikarya</taxon>
        <taxon>Basidiomycota</taxon>
        <taxon>Ustilaginomycotina</taxon>
        <taxon>Ustilaginomycetes</taxon>
        <taxon>Ustilaginales</taxon>
        <taxon>Ustilaginaceae</taxon>
        <taxon>Moesziomyces</taxon>
    </lineage>
</organism>
<evidence type="ECO:0000256" key="4">
    <source>
        <dbReference type="ARBA" id="ARBA00022603"/>
    </source>
</evidence>
<dbReference type="GO" id="GO:0005694">
    <property type="term" value="C:chromosome"/>
    <property type="evidence" value="ECO:0007669"/>
    <property type="project" value="UniProtKB-SubCell"/>
</dbReference>
<dbReference type="Gene3D" id="1.10.10.1700">
    <property type="entry name" value="Histone-lysine N-methyltransferase"/>
    <property type="match status" value="1"/>
</dbReference>
<feature type="domain" description="SET" evidence="10">
    <location>
        <begin position="527"/>
        <end position="663"/>
    </location>
</feature>
<dbReference type="InterPro" id="IPR041938">
    <property type="entry name" value="Hist-Lys_N-MTase_N"/>
</dbReference>
<keyword evidence="7" id="KW-0156">Chromatin regulator</keyword>
<evidence type="ECO:0000256" key="7">
    <source>
        <dbReference type="ARBA" id="ARBA00022853"/>
    </source>
</evidence>
<dbReference type="InterPro" id="IPR039977">
    <property type="entry name" value="Suv4-20/Set9"/>
</dbReference>
<dbReference type="GO" id="GO:0032259">
    <property type="term" value="P:methylation"/>
    <property type="evidence" value="ECO:0007669"/>
    <property type="project" value="UniProtKB-KW"/>
</dbReference>
<dbReference type="GO" id="GO:0042799">
    <property type="term" value="F:histone H4K20 methyltransferase activity"/>
    <property type="evidence" value="ECO:0007669"/>
    <property type="project" value="UniProtKB-ARBA"/>
</dbReference>
<keyword evidence="3" id="KW-0158">Chromosome</keyword>
<keyword evidence="12" id="KW-1185">Reference proteome</keyword>
<feature type="compositionally biased region" description="Low complexity" evidence="9">
    <location>
        <begin position="906"/>
        <end position="922"/>
    </location>
</feature>
<dbReference type="PANTHER" id="PTHR12977">
    <property type="entry name" value="SUPPRESSOR OF VARIEGATION 4-20-RELATED"/>
    <property type="match status" value="1"/>
</dbReference>
<dbReference type="InterPro" id="IPR001214">
    <property type="entry name" value="SET_dom"/>
</dbReference>
<dbReference type="SUPFAM" id="SSF82199">
    <property type="entry name" value="SET domain"/>
    <property type="match status" value="1"/>
</dbReference>
<evidence type="ECO:0000256" key="2">
    <source>
        <dbReference type="ARBA" id="ARBA00004286"/>
    </source>
</evidence>
<evidence type="ECO:0000256" key="6">
    <source>
        <dbReference type="ARBA" id="ARBA00022691"/>
    </source>
</evidence>
<feature type="region of interest" description="Disordered" evidence="9">
    <location>
        <begin position="687"/>
        <end position="765"/>
    </location>
</feature>
<feature type="region of interest" description="Disordered" evidence="9">
    <location>
        <begin position="1705"/>
        <end position="1724"/>
    </location>
</feature>
<dbReference type="Pfam" id="PF00856">
    <property type="entry name" value="SET"/>
    <property type="match status" value="1"/>
</dbReference>
<dbReference type="HOGENOM" id="CLU_002815_0_0_1"/>
<feature type="compositionally biased region" description="Low complexity" evidence="9">
    <location>
        <begin position="1545"/>
        <end position="1556"/>
    </location>
</feature>
<feature type="region of interest" description="Disordered" evidence="9">
    <location>
        <begin position="1384"/>
        <end position="1438"/>
    </location>
</feature>
<feature type="region of interest" description="Disordered" evidence="9">
    <location>
        <begin position="1193"/>
        <end position="1218"/>
    </location>
</feature>
<evidence type="ECO:0000313" key="12">
    <source>
        <dbReference type="Proteomes" id="UP000019462"/>
    </source>
</evidence>
<feature type="compositionally biased region" description="Low complexity" evidence="9">
    <location>
        <begin position="733"/>
        <end position="742"/>
    </location>
</feature>
<proteinExistence type="predicted"/>
<feature type="compositionally biased region" description="Polar residues" evidence="9">
    <location>
        <begin position="949"/>
        <end position="958"/>
    </location>
</feature>
<feature type="compositionally biased region" description="Polar residues" evidence="9">
    <location>
        <begin position="712"/>
        <end position="721"/>
    </location>
</feature>
<evidence type="ECO:0000256" key="5">
    <source>
        <dbReference type="ARBA" id="ARBA00022679"/>
    </source>
</evidence>
<keyword evidence="6" id="KW-0949">S-adenosyl-L-methionine</keyword>
<feature type="compositionally biased region" description="Low complexity" evidence="9">
    <location>
        <begin position="974"/>
        <end position="984"/>
    </location>
</feature>
<feature type="compositionally biased region" description="Basic and acidic residues" evidence="9">
    <location>
        <begin position="1084"/>
        <end position="1109"/>
    </location>
</feature>
<reference evidence="11 12" key="1">
    <citation type="journal article" date="2014" name="Genome Announc.">
        <title>Genome sequence of the basidiomycetous fungus Pseudozyma aphidis DSM70725, an efficient producer of biosurfactant mannosylerythritol lipids.</title>
        <authorList>
            <person name="Lorenz S."/>
            <person name="Guenther M."/>
            <person name="Grumaz C."/>
            <person name="Rupp S."/>
            <person name="Zibek S."/>
            <person name="Sohn K."/>
        </authorList>
    </citation>
    <scope>NUCLEOTIDE SEQUENCE [LARGE SCALE GENOMIC DNA]</scope>
    <source>
        <strain evidence="12">ATCC 32657 / CBS 517.83 / DSM 70725 / JCM 10318 / NBRC 10182 / NRRL Y-7954 / St-0401</strain>
    </source>
</reference>
<feature type="compositionally biased region" description="Polar residues" evidence="9">
    <location>
        <begin position="1641"/>
        <end position="1666"/>
    </location>
</feature>
<dbReference type="PANTHER" id="PTHR12977:SF4">
    <property type="entry name" value="HISTONE-LYSINE N-METHYLTRANSFERASE KMT5B"/>
    <property type="match status" value="1"/>
</dbReference>
<dbReference type="Gene3D" id="2.170.270.10">
    <property type="entry name" value="SET domain"/>
    <property type="match status" value="1"/>
</dbReference>
<evidence type="ECO:0000313" key="11">
    <source>
        <dbReference type="EMBL" id="ETS63788.1"/>
    </source>
</evidence>
<keyword evidence="5" id="KW-0808">Transferase</keyword>
<name>W3VQ59_MOEAP</name>
<feature type="region of interest" description="Disordered" evidence="9">
    <location>
        <begin position="65"/>
        <end position="85"/>
    </location>
</feature>
<feature type="compositionally biased region" description="Polar residues" evidence="9">
    <location>
        <begin position="1195"/>
        <end position="1206"/>
    </location>
</feature>
<dbReference type="OrthoDB" id="6627536at2759"/>
<dbReference type="EMBL" id="AWNI01000008">
    <property type="protein sequence ID" value="ETS63788.1"/>
    <property type="molecule type" value="Genomic_DNA"/>
</dbReference>
<gene>
    <name evidence="11" type="ORF">PaG_02106</name>
</gene>
<dbReference type="PROSITE" id="PS50280">
    <property type="entry name" value="SET"/>
    <property type="match status" value="1"/>
</dbReference>
<comment type="caution">
    <text evidence="11">The sequence shown here is derived from an EMBL/GenBank/DDBJ whole genome shotgun (WGS) entry which is preliminary data.</text>
</comment>
<evidence type="ECO:0000256" key="1">
    <source>
        <dbReference type="ARBA" id="ARBA00004123"/>
    </source>
</evidence>
<feature type="region of interest" description="Disordered" evidence="9">
    <location>
        <begin position="1465"/>
        <end position="1673"/>
    </location>
</feature>
<feature type="region of interest" description="Disordered" evidence="9">
    <location>
        <begin position="840"/>
        <end position="1170"/>
    </location>
</feature>
<sequence>MASACLCSCFENYSSISTARSARAARAHPSAHASTPGTWRSRRLATVARESRPQPLRRAQFAAATAAAAQLHPDPSPRNQPARPPARLPVPFAKLLFQSSWSARDARPSVVQLQLRQHLEAARPFGFSAQMAIHPIIGLSRADALAPLPGCGSSCSWAVSALSGPPPKVAHPQLAAAASSAARPEPSRLLSIPIRPIRICRPAAAPPRRSHPLYKRKWPRQPSFNVLLLHPSARASTRQPAGSASSRTSELQAPPLAPSAIATGITNPAQGFLPRRATHADSLPASIYRANPDARNLGPRLDSSSPEHTVVSIRSLHRCPRHPLVSRLLSPSSSCFAIATSHHLRSPSASLAPAPRGPAAVALVIMEDLSADDDILSDVLVDNLEFEPAISTHKMNPNYRGHRFDRNAVSLIVRKRVVVEKDISAAIDDLSKLGIVQKYLTNKTQRQTASFQAHARRYLESYLPESGVEFALTTRYKRVMMEKAGKAHGADAVASTSAVKLEDGIPAPASKDPPADDRGKSRSKGRSSLDRAATSIGAAPAASEKADLSVLAMRTFKPGELISHCKGGLKDLTKSEDDALREEATASREIRKDSEYKGVLGPGRDFSVIRSARKGCSQLLLGPARFVNHDCNPNTEFYRMGSTMVFKVIRPIHRNEEITTFYGENYFEWANAECMCATCEARGTGAFSDPSAAAEDAPTKGADGVEIKSEDGPSSNGTPNEANGRRQSRRSSRPTGTSSALPSPSPTPSLTPSLTTVLGDEVAKDKKSKRDYLADLKLAEHGPSDDRSDPWAEGAGPKCRCLTCGATFWAPEKWWTPDECPRCERHYKIFKADWPGRVPTEGALARKAGVKRKSSAEMISDHFAASSSPARNGKERSQTPTDLKANATPKSQKKQRAAKTGAGSGTANTSSPATKPPSKASNRPAKASANSSVVQERQDEASVARSLASPKSTVTKATSLPAGTFKVASKQEDLYGLDSDGSDLTPEPESDRGDAVKMEDVDEDDDEDTGPRPAGVAGLSQSGQIHRSSSSSSTSPGPPGPKMLGKNAKTDVLAQYWGAAEGDRRARRKAASKPGPTLLSARRASQDIHIKPSERRSSFRETSTDEHGVPKPKRRLVAESASDAEDAGITPTPPRSVPPTASKHRKTSSMNDASLAQLRTKAEAQAAAADRPVTAGVVAPVPSVQSAAIAANPSPALSQAPKSSAGNMPGLATSGVERTSESNLALFWSAGVGGTRNRRQAQREPQTVLVPTVPSKRPRNPSESSRSRTPEVKKSRASSRPDAVNGDDDGSGRERSRRSRSIAVSEDTEETSKETSQDNSDADEDEADVPMRPYMFSAISKALQSNGSTDASHLVDTKGPLLPSAPLFRPPGLIRPDLATVAARSNSPLAGPPRGATGQPMRKNLRWGSGKTSMSRPLGPNGSPLGRPPTSLNGSPMATVAPRVEPAKDGASPLTAALAAVNKVQESAAAPGTLKPLPERMDASPLEPSLHQPAVDQSQALGPELISTERSPMVEAKPEAVSAGQPGDEAPATDVSATDVSAPLADGADAFGDAAASEQPKPEETPIAALTEQSSVQDAEMGVLPPEGKDVAAAAAEAADSQQRRTSGRARKAPEMAAGQIPYKGSLVKLAAQRAKEAKSGPNSPRSTGAHSPDARNQSPKSSRFMTPTAEVAGELAETAGKGELEIAAPEEVVARIEGDGSCLGAGMGAATVASSHDSPMDLD</sequence>
<feature type="region of interest" description="Disordered" evidence="9">
    <location>
        <begin position="1234"/>
        <end position="1336"/>
    </location>
</feature>
<feature type="compositionally biased region" description="Basic and acidic residues" evidence="9">
    <location>
        <begin position="1265"/>
        <end position="1274"/>
    </location>
</feature>
<evidence type="ECO:0000256" key="3">
    <source>
        <dbReference type="ARBA" id="ARBA00022454"/>
    </source>
</evidence>
<evidence type="ECO:0000256" key="9">
    <source>
        <dbReference type="SAM" id="MobiDB-lite"/>
    </source>
</evidence>
<comment type="subcellular location">
    <subcellularLocation>
        <location evidence="2">Chromosome</location>
    </subcellularLocation>
    <subcellularLocation>
        <location evidence="1">Nucleus</location>
    </subcellularLocation>
</comment>
<keyword evidence="8" id="KW-0539">Nucleus</keyword>
<protein>
    <recommendedName>
        <fullName evidence="10">SET domain-containing protein</fullName>
    </recommendedName>
</protein>
<accession>W3VQ59</accession>
<feature type="compositionally biased region" description="Basic and acidic residues" evidence="9">
    <location>
        <begin position="989"/>
        <end position="999"/>
    </location>
</feature>
<evidence type="ECO:0000259" key="10">
    <source>
        <dbReference type="PROSITE" id="PS50280"/>
    </source>
</evidence>
<feature type="region of interest" description="Disordered" evidence="9">
    <location>
        <begin position="501"/>
        <end position="538"/>
    </location>
</feature>
<dbReference type="SMART" id="SM00317">
    <property type="entry name" value="SET"/>
    <property type="match status" value="1"/>
</dbReference>
<dbReference type="Proteomes" id="UP000019462">
    <property type="component" value="Unassembled WGS sequence"/>
</dbReference>
<evidence type="ECO:0000256" key="8">
    <source>
        <dbReference type="ARBA" id="ARBA00023242"/>
    </source>
</evidence>